<evidence type="ECO:0000313" key="6">
    <source>
        <dbReference type="Proteomes" id="UP000503462"/>
    </source>
</evidence>
<protein>
    <recommendedName>
        <fullName evidence="4">FAM192A/Fyv6 N-terminal domain-containing protein</fullName>
    </recommendedName>
</protein>
<dbReference type="EMBL" id="CP051143">
    <property type="protein sequence ID" value="QIX02025.1"/>
    <property type="molecule type" value="Genomic_DNA"/>
</dbReference>
<comment type="subcellular location">
    <subcellularLocation>
        <location evidence="1">Nucleus</location>
    </subcellularLocation>
</comment>
<evidence type="ECO:0000313" key="5">
    <source>
        <dbReference type="EMBL" id="QIX02025.1"/>
    </source>
</evidence>
<evidence type="ECO:0000256" key="3">
    <source>
        <dbReference type="SAM" id="MobiDB-lite"/>
    </source>
</evidence>
<keyword evidence="2" id="KW-0539">Nucleus</keyword>
<evidence type="ECO:0000256" key="2">
    <source>
        <dbReference type="ARBA" id="ARBA00023242"/>
    </source>
</evidence>
<dbReference type="Pfam" id="PF10187">
    <property type="entry name" value="FAM192A_Fyv6_N"/>
    <property type="match status" value="1"/>
</dbReference>
<reference evidence="5 6" key="1">
    <citation type="journal article" date="2016" name="Sci. Rep.">
        <title>Peltaster fructicola genome reveals evolution from an invasive phytopathogen to an ectophytic parasite.</title>
        <authorList>
            <person name="Xu C."/>
            <person name="Chen H."/>
            <person name="Gleason M.L."/>
            <person name="Xu J.R."/>
            <person name="Liu H."/>
            <person name="Zhang R."/>
            <person name="Sun G."/>
        </authorList>
    </citation>
    <scope>NUCLEOTIDE SEQUENCE [LARGE SCALE GENOMIC DNA]</scope>
    <source>
        <strain evidence="5 6">LNHT1506</strain>
    </source>
</reference>
<evidence type="ECO:0000259" key="4">
    <source>
        <dbReference type="Pfam" id="PF10187"/>
    </source>
</evidence>
<dbReference type="GO" id="GO:0005634">
    <property type="term" value="C:nucleus"/>
    <property type="evidence" value="ECO:0007669"/>
    <property type="project" value="UniProtKB-SubCell"/>
</dbReference>
<organism evidence="5 6">
    <name type="scientific">Peltaster fructicola</name>
    <dbReference type="NCBI Taxonomy" id="286661"/>
    <lineage>
        <taxon>Eukaryota</taxon>
        <taxon>Fungi</taxon>
        <taxon>Dikarya</taxon>
        <taxon>Ascomycota</taxon>
        <taxon>Pezizomycotina</taxon>
        <taxon>Dothideomycetes</taxon>
        <taxon>Dothideomycetes incertae sedis</taxon>
        <taxon>Peltaster</taxon>
    </lineage>
</organism>
<sequence>MSRFVSGGTDEEPAERDDAWIQAQKAVEARHLAKLDAGKQDGGKSLFETLQANKDAKQAAFEESIRLRNQFRSLDDDEVEFLDSIAAESRAKEAEVRRDAKLQLDAFRAQQEEAEQASKQSTDVVPDAAEAWTAGGRKRKKQATTIAGIVKKRQLSSSKATPGADKADSFSGKMLSKESDATTDENKAVIVASTVSSTSATSDQRPAAMINLAVSSAAASLEQKPSLGLADYSSDEG</sequence>
<feature type="domain" description="FAM192A/Fyv6 N-terminal" evidence="4">
    <location>
        <begin position="4"/>
        <end position="108"/>
    </location>
</feature>
<feature type="compositionally biased region" description="Basic and acidic residues" evidence="3">
    <location>
        <begin position="175"/>
        <end position="184"/>
    </location>
</feature>
<name>A0A6H0Y541_9PEZI</name>
<dbReference type="InterPro" id="IPR019331">
    <property type="entry name" value="FAM192A/Fyv6_N"/>
</dbReference>
<accession>A0A6H0Y541</accession>
<gene>
    <name evidence="5" type="ORF">AMS68_007542</name>
</gene>
<feature type="region of interest" description="Disordered" evidence="3">
    <location>
        <begin position="218"/>
        <end position="237"/>
    </location>
</feature>
<dbReference type="InterPro" id="IPR039845">
    <property type="entry name" value="FAM192A"/>
</dbReference>
<feature type="region of interest" description="Disordered" evidence="3">
    <location>
        <begin position="131"/>
        <end position="184"/>
    </location>
</feature>
<keyword evidence="6" id="KW-1185">Reference proteome</keyword>
<dbReference type="AlphaFoldDB" id="A0A6H0Y541"/>
<dbReference type="PANTHER" id="PTHR13495">
    <property type="entry name" value="NEFA-INTERACTING NUCLEAR PROTEIN NIP30"/>
    <property type="match status" value="1"/>
</dbReference>
<dbReference type="OrthoDB" id="75807at2759"/>
<dbReference type="PANTHER" id="PTHR13495:SF0">
    <property type="entry name" value="PSME3-INTERACTING PROTEIN"/>
    <property type="match status" value="1"/>
</dbReference>
<proteinExistence type="predicted"/>
<evidence type="ECO:0000256" key="1">
    <source>
        <dbReference type="ARBA" id="ARBA00004123"/>
    </source>
</evidence>
<dbReference type="Proteomes" id="UP000503462">
    <property type="component" value="Chromosome 5"/>
</dbReference>